<evidence type="ECO:0000256" key="5">
    <source>
        <dbReference type="ARBA" id="ARBA00023284"/>
    </source>
</evidence>
<keyword evidence="5" id="KW-0676">Redox-active center</keyword>
<name>A0AA35Y0C0_METCP</name>
<reference evidence="8" key="1">
    <citation type="submission" date="2023-03" db="EMBL/GenBank/DDBJ databases">
        <authorList>
            <person name="Pearce D."/>
        </authorList>
    </citation>
    <scope>NUCLEOTIDE SEQUENCE</scope>
    <source>
        <strain evidence="8">Mc</strain>
    </source>
</reference>
<gene>
    <name evidence="8" type="ORF">MCNOR_1326</name>
</gene>
<sequence length="145" mass="15839">MAFWPENASHLRNHGPLQARLESRERAGDHLRGAAQVSSDKILHVTDAEFEDKVLKAPGPVLVDYWAEWCGPCKMIAPILDEIAGEYEGRLTVAKLNIDDNPATPQRYGVRGIPTLMVFKGGEVVASKVGALTKSQLAAFLEGNM</sequence>
<evidence type="ECO:0000313" key="9">
    <source>
        <dbReference type="Proteomes" id="UP001158598"/>
    </source>
</evidence>
<dbReference type="PRINTS" id="PR00421">
    <property type="entry name" value="THIOREDOXIN"/>
</dbReference>
<dbReference type="PROSITE" id="PS00194">
    <property type="entry name" value="THIOREDOXIN_1"/>
    <property type="match status" value="1"/>
</dbReference>
<keyword evidence="2" id="KW-0813">Transport</keyword>
<evidence type="ECO:0000256" key="4">
    <source>
        <dbReference type="ARBA" id="ARBA00023157"/>
    </source>
</evidence>
<organism evidence="8 9">
    <name type="scientific">Methylococcus capsulatus</name>
    <dbReference type="NCBI Taxonomy" id="414"/>
    <lineage>
        <taxon>Bacteria</taxon>
        <taxon>Pseudomonadati</taxon>
        <taxon>Pseudomonadota</taxon>
        <taxon>Gammaproteobacteria</taxon>
        <taxon>Methylococcales</taxon>
        <taxon>Methylococcaceae</taxon>
        <taxon>Methylococcus</taxon>
    </lineage>
</organism>
<protein>
    <recommendedName>
        <fullName evidence="6">Thioredoxin</fullName>
    </recommendedName>
</protein>
<dbReference type="Pfam" id="PF00085">
    <property type="entry name" value="Thioredoxin"/>
    <property type="match status" value="1"/>
</dbReference>
<evidence type="ECO:0000259" key="7">
    <source>
        <dbReference type="PROSITE" id="PS51352"/>
    </source>
</evidence>
<dbReference type="Proteomes" id="UP001158598">
    <property type="component" value="Chromosome"/>
</dbReference>
<dbReference type="EMBL" id="OX458332">
    <property type="protein sequence ID" value="CAI8787615.1"/>
    <property type="molecule type" value="Genomic_DNA"/>
</dbReference>
<dbReference type="FunFam" id="3.40.30.10:FF:000001">
    <property type="entry name" value="Thioredoxin"/>
    <property type="match status" value="1"/>
</dbReference>
<dbReference type="CDD" id="cd02947">
    <property type="entry name" value="TRX_family"/>
    <property type="match status" value="1"/>
</dbReference>
<evidence type="ECO:0000256" key="2">
    <source>
        <dbReference type="ARBA" id="ARBA00022448"/>
    </source>
</evidence>
<dbReference type="InterPro" id="IPR017937">
    <property type="entry name" value="Thioredoxin_CS"/>
</dbReference>
<dbReference type="InterPro" id="IPR005746">
    <property type="entry name" value="Thioredoxin"/>
</dbReference>
<evidence type="ECO:0000256" key="6">
    <source>
        <dbReference type="NCBIfam" id="TIGR01068"/>
    </source>
</evidence>
<proteinExistence type="inferred from homology"/>
<dbReference type="Gene3D" id="3.40.30.10">
    <property type="entry name" value="Glutaredoxin"/>
    <property type="match status" value="1"/>
</dbReference>
<evidence type="ECO:0000256" key="3">
    <source>
        <dbReference type="ARBA" id="ARBA00022982"/>
    </source>
</evidence>
<accession>A0AA35Y0C0</accession>
<dbReference type="GO" id="GO:0015035">
    <property type="term" value="F:protein-disulfide reductase activity"/>
    <property type="evidence" value="ECO:0007669"/>
    <property type="project" value="UniProtKB-UniRule"/>
</dbReference>
<keyword evidence="4" id="KW-1015">Disulfide bond</keyword>
<dbReference type="PANTHER" id="PTHR45663:SF11">
    <property type="entry name" value="GEO12009P1"/>
    <property type="match status" value="1"/>
</dbReference>
<dbReference type="NCBIfam" id="NF006898">
    <property type="entry name" value="PRK09381.1"/>
    <property type="match status" value="1"/>
</dbReference>
<keyword evidence="3" id="KW-0249">Electron transport</keyword>
<dbReference type="NCBIfam" id="TIGR01068">
    <property type="entry name" value="thioredoxin"/>
    <property type="match status" value="1"/>
</dbReference>
<dbReference type="PROSITE" id="PS51352">
    <property type="entry name" value="THIOREDOXIN_2"/>
    <property type="match status" value="1"/>
</dbReference>
<comment type="similarity">
    <text evidence="1">Belongs to the thioredoxin family.</text>
</comment>
<dbReference type="InterPro" id="IPR013766">
    <property type="entry name" value="Thioredoxin_domain"/>
</dbReference>
<feature type="domain" description="Thioredoxin" evidence="7">
    <location>
        <begin position="32"/>
        <end position="145"/>
    </location>
</feature>
<dbReference type="SUPFAM" id="SSF52833">
    <property type="entry name" value="Thioredoxin-like"/>
    <property type="match status" value="1"/>
</dbReference>
<dbReference type="InterPro" id="IPR036249">
    <property type="entry name" value="Thioredoxin-like_sf"/>
</dbReference>
<dbReference type="PANTHER" id="PTHR45663">
    <property type="entry name" value="GEO12009P1"/>
    <property type="match status" value="1"/>
</dbReference>
<dbReference type="GO" id="GO:0045454">
    <property type="term" value="P:cell redox homeostasis"/>
    <property type="evidence" value="ECO:0007669"/>
    <property type="project" value="TreeGrafter"/>
</dbReference>
<dbReference type="AlphaFoldDB" id="A0AA35Y0C0"/>
<evidence type="ECO:0000313" key="8">
    <source>
        <dbReference type="EMBL" id="CAI8787615.1"/>
    </source>
</evidence>
<evidence type="ECO:0000256" key="1">
    <source>
        <dbReference type="ARBA" id="ARBA00008987"/>
    </source>
</evidence>
<dbReference type="GO" id="GO:0005829">
    <property type="term" value="C:cytosol"/>
    <property type="evidence" value="ECO:0007669"/>
    <property type="project" value="TreeGrafter"/>
</dbReference>